<dbReference type="InterPro" id="IPR000412">
    <property type="entry name" value="ABC_2_transport"/>
</dbReference>
<evidence type="ECO:0000256" key="7">
    <source>
        <dbReference type="SAM" id="MobiDB-lite"/>
    </source>
</evidence>
<evidence type="ECO:0000256" key="6">
    <source>
        <dbReference type="RuleBase" id="RU361157"/>
    </source>
</evidence>
<feature type="transmembrane region" description="Helical" evidence="6">
    <location>
        <begin position="88"/>
        <end position="107"/>
    </location>
</feature>
<gene>
    <name evidence="9" type="ORF">NYO98_08255</name>
</gene>
<keyword evidence="4 6" id="KW-0472">Membrane</keyword>
<proteinExistence type="inferred from homology"/>
<comment type="caution">
    <text evidence="9">The sequence shown here is derived from an EMBL/GenBank/DDBJ whole genome shotgun (WGS) entry which is preliminary data.</text>
</comment>
<feature type="transmembrane region" description="Helical" evidence="6">
    <location>
        <begin position="145"/>
        <end position="167"/>
    </location>
</feature>
<keyword evidence="5" id="KW-0046">Antibiotic resistance</keyword>
<feature type="transmembrane region" description="Helical" evidence="6">
    <location>
        <begin position="257"/>
        <end position="279"/>
    </location>
</feature>
<evidence type="ECO:0000256" key="5">
    <source>
        <dbReference type="ARBA" id="ARBA00023251"/>
    </source>
</evidence>
<dbReference type="PANTHER" id="PTHR43229">
    <property type="entry name" value="NODULATION PROTEIN J"/>
    <property type="match status" value="1"/>
</dbReference>
<keyword evidence="2 6" id="KW-0812">Transmembrane</keyword>
<feature type="transmembrane region" description="Helical" evidence="6">
    <location>
        <begin position="205"/>
        <end position="224"/>
    </location>
</feature>
<name>A0ABT4CEH3_9ACTN</name>
<protein>
    <recommendedName>
        <fullName evidence="6">Transport permease protein</fullName>
    </recommendedName>
</protein>
<feature type="domain" description="ABC transmembrane type-2" evidence="8">
    <location>
        <begin position="52"/>
        <end position="285"/>
    </location>
</feature>
<dbReference type="Pfam" id="PF01061">
    <property type="entry name" value="ABC2_membrane"/>
    <property type="match status" value="1"/>
</dbReference>
<sequence>MASDTGSDTASGTKPPTTSARPVRPTGSLSAWEGMARQYDYWLTVLKRTWRGGVVSSFLTPLLYVVAMGVLLGGFIEGDPDRLEGASSYLAFVVPGLVASHAMTIAVSESTYPVMGSIKWHKTFFAQLATPLAVRDLVNAYVAFVMFRVASACAVFMLVIAPFGVFATWWGPILAWLSQVLVGFAFTTLVFSYSARLKSEEGFGLLFRLGVIPLTLFSGAFFPISNLGPVLEWVARLTPLWHGVSLSRMFCVDRIDWALAALNVTVLVTLTVVGWFLAVRNLDRRLEV</sequence>
<dbReference type="Proteomes" id="UP001074726">
    <property type="component" value="Unassembled WGS sequence"/>
</dbReference>
<dbReference type="InterPro" id="IPR013525">
    <property type="entry name" value="ABC2_TM"/>
</dbReference>
<accession>A0ABT4CEH3</accession>
<evidence type="ECO:0000256" key="1">
    <source>
        <dbReference type="ARBA" id="ARBA00004141"/>
    </source>
</evidence>
<keyword evidence="6" id="KW-0813">Transport</keyword>
<dbReference type="PROSITE" id="PS51012">
    <property type="entry name" value="ABC_TM2"/>
    <property type="match status" value="1"/>
</dbReference>
<keyword evidence="6" id="KW-1003">Cell membrane</keyword>
<dbReference type="InterPro" id="IPR051784">
    <property type="entry name" value="Nod_factor_ABC_transporter"/>
</dbReference>
<evidence type="ECO:0000256" key="2">
    <source>
        <dbReference type="ARBA" id="ARBA00022692"/>
    </source>
</evidence>
<dbReference type="PIRSF" id="PIRSF006648">
    <property type="entry name" value="DrrB"/>
    <property type="match status" value="1"/>
</dbReference>
<comment type="subcellular location">
    <subcellularLocation>
        <location evidence="6">Cell membrane</location>
        <topology evidence="6">Multi-pass membrane protein</topology>
    </subcellularLocation>
    <subcellularLocation>
        <location evidence="1">Membrane</location>
        <topology evidence="1">Multi-pass membrane protein</topology>
    </subcellularLocation>
</comment>
<reference evidence="9" key="1">
    <citation type="submission" date="2022-08" db="EMBL/GenBank/DDBJ databases">
        <title>Genome sequencing of Nocardioides sp. STR2.</title>
        <authorList>
            <person name="So Y."/>
        </authorList>
    </citation>
    <scope>NUCLEOTIDE SEQUENCE</scope>
    <source>
        <strain evidence="9">STR2</strain>
    </source>
</reference>
<evidence type="ECO:0000256" key="3">
    <source>
        <dbReference type="ARBA" id="ARBA00022989"/>
    </source>
</evidence>
<evidence type="ECO:0000259" key="8">
    <source>
        <dbReference type="PROSITE" id="PS51012"/>
    </source>
</evidence>
<evidence type="ECO:0000256" key="4">
    <source>
        <dbReference type="ARBA" id="ARBA00023136"/>
    </source>
</evidence>
<feature type="region of interest" description="Disordered" evidence="7">
    <location>
        <begin position="1"/>
        <end position="26"/>
    </location>
</feature>
<dbReference type="PANTHER" id="PTHR43229:SF2">
    <property type="entry name" value="NODULATION PROTEIN J"/>
    <property type="match status" value="1"/>
</dbReference>
<evidence type="ECO:0000313" key="10">
    <source>
        <dbReference type="Proteomes" id="UP001074726"/>
    </source>
</evidence>
<feature type="transmembrane region" description="Helical" evidence="6">
    <location>
        <begin position="173"/>
        <end position="193"/>
    </location>
</feature>
<feature type="transmembrane region" description="Helical" evidence="6">
    <location>
        <begin position="54"/>
        <end position="76"/>
    </location>
</feature>
<organism evidence="9 10">
    <name type="scientific">Nocardioides pini</name>
    <dbReference type="NCBI Taxonomy" id="2975053"/>
    <lineage>
        <taxon>Bacteria</taxon>
        <taxon>Bacillati</taxon>
        <taxon>Actinomycetota</taxon>
        <taxon>Actinomycetes</taxon>
        <taxon>Propionibacteriales</taxon>
        <taxon>Nocardioidaceae</taxon>
        <taxon>Nocardioides</taxon>
    </lineage>
</organism>
<dbReference type="EMBL" id="JAPPUX010000002">
    <property type="protein sequence ID" value="MCY4726267.1"/>
    <property type="molecule type" value="Genomic_DNA"/>
</dbReference>
<evidence type="ECO:0000313" key="9">
    <source>
        <dbReference type="EMBL" id="MCY4726267.1"/>
    </source>
</evidence>
<dbReference type="RefSeq" id="WP_268111108.1">
    <property type="nucleotide sequence ID" value="NZ_JAPPUX010000002.1"/>
</dbReference>
<keyword evidence="3 6" id="KW-1133">Transmembrane helix</keyword>
<feature type="compositionally biased region" description="Polar residues" evidence="7">
    <location>
        <begin position="1"/>
        <end position="20"/>
    </location>
</feature>
<dbReference type="PRINTS" id="PR00164">
    <property type="entry name" value="ABC2TRNSPORT"/>
</dbReference>
<keyword evidence="10" id="KW-1185">Reference proteome</keyword>
<dbReference type="InterPro" id="IPR047817">
    <property type="entry name" value="ABC2_TM_bact-type"/>
</dbReference>
<comment type="similarity">
    <text evidence="6">Belongs to the ABC-2 integral membrane protein family.</text>
</comment>